<keyword evidence="3" id="KW-0804">Transcription</keyword>
<keyword evidence="2 6" id="KW-0238">DNA-binding</keyword>
<organism evidence="6 7">
    <name type="scientific">Ornithinibacillus salinisoli</name>
    <dbReference type="NCBI Taxonomy" id="1848459"/>
    <lineage>
        <taxon>Bacteria</taxon>
        <taxon>Bacillati</taxon>
        <taxon>Bacillota</taxon>
        <taxon>Bacilli</taxon>
        <taxon>Bacillales</taxon>
        <taxon>Bacillaceae</taxon>
        <taxon>Ornithinibacillus</taxon>
    </lineage>
</organism>
<dbReference type="InterPro" id="IPR046335">
    <property type="entry name" value="LacI/GalR-like_sensor"/>
</dbReference>
<keyword evidence="1" id="KW-0805">Transcription regulation</keyword>
<dbReference type="SUPFAM" id="SSF53822">
    <property type="entry name" value="Periplasmic binding protein-like I"/>
    <property type="match status" value="1"/>
</dbReference>
<evidence type="ECO:0000256" key="4">
    <source>
        <dbReference type="SAM" id="MobiDB-lite"/>
    </source>
</evidence>
<gene>
    <name evidence="6" type="ORF">ACFSJF_01715</name>
</gene>
<sequence length="333" mass="37758">MISSKDVARHAGVSQTTVSRVLNNPEKVNKDTLEKVNQAMKELNYRPNSIARSLVNKKTRSIALLSGPLHNPFFVETTTSIVNYAKEKGFNVNVHFENFGDNMSVYQDVLSHRVDGIILSSILYDDPIYEQLKQLDTPFIMFNRKHKQVGHYVEMDNVQAGRLATEHLIQLNHKDIVWLGGPLNMTTFQGRYEGFKQALEQKQYAINPDNIIITDTSKQAIFKEIGSILSRKNRPTAIFAATDSIAIYVIDFLIQKGYSIPNDISVIGVDNVELSRHHSFQLSTVGTVDDTNLGRIAIEYLVDLIDDKVPQKKSFVQETLETRLFDRTTTKKI</sequence>
<proteinExistence type="predicted"/>
<dbReference type="PANTHER" id="PTHR30146">
    <property type="entry name" value="LACI-RELATED TRANSCRIPTIONAL REPRESSOR"/>
    <property type="match status" value="1"/>
</dbReference>
<keyword evidence="7" id="KW-1185">Reference proteome</keyword>
<evidence type="ECO:0000256" key="1">
    <source>
        <dbReference type="ARBA" id="ARBA00023015"/>
    </source>
</evidence>
<reference evidence="7" key="1">
    <citation type="journal article" date="2019" name="Int. J. Syst. Evol. Microbiol.">
        <title>The Global Catalogue of Microorganisms (GCM) 10K type strain sequencing project: providing services to taxonomists for standard genome sequencing and annotation.</title>
        <authorList>
            <consortium name="The Broad Institute Genomics Platform"/>
            <consortium name="The Broad Institute Genome Sequencing Center for Infectious Disease"/>
            <person name="Wu L."/>
            <person name="Ma J."/>
        </authorList>
    </citation>
    <scope>NUCLEOTIDE SEQUENCE [LARGE SCALE GENOMIC DNA]</scope>
    <source>
        <strain evidence="7">R28</strain>
    </source>
</reference>
<dbReference type="SMART" id="SM00354">
    <property type="entry name" value="HTH_LACI"/>
    <property type="match status" value="1"/>
</dbReference>
<comment type="caution">
    <text evidence="6">The sequence shown here is derived from an EMBL/GenBank/DDBJ whole genome shotgun (WGS) entry which is preliminary data.</text>
</comment>
<accession>A0ABW4VV95</accession>
<feature type="domain" description="HTH lacI-type" evidence="5">
    <location>
        <begin position="2"/>
        <end position="56"/>
    </location>
</feature>
<dbReference type="InterPro" id="IPR000843">
    <property type="entry name" value="HTH_LacI"/>
</dbReference>
<evidence type="ECO:0000313" key="6">
    <source>
        <dbReference type="EMBL" id="MFD2043026.1"/>
    </source>
</evidence>
<protein>
    <submittedName>
        <fullName evidence="6">LacI family DNA-binding transcriptional regulator</fullName>
    </submittedName>
</protein>
<dbReference type="PANTHER" id="PTHR30146:SF109">
    <property type="entry name" value="HTH-TYPE TRANSCRIPTIONAL REGULATOR GALS"/>
    <property type="match status" value="1"/>
</dbReference>
<dbReference type="Gene3D" id="1.10.260.40">
    <property type="entry name" value="lambda repressor-like DNA-binding domains"/>
    <property type="match status" value="1"/>
</dbReference>
<dbReference type="SUPFAM" id="SSF47413">
    <property type="entry name" value="lambda repressor-like DNA-binding domains"/>
    <property type="match status" value="1"/>
</dbReference>
<feature type="compositionally biased region" description="Polar residues" evidence="4">
    <location>
        <begin position="13"/>
        <end position="22"/>
    </location>
</feature>
<dbReference type="GO" id="GO:0003677">
    <property type="term" value="F:DNA binding"/>
    <property type="evidence" value="ECO:0007669"/>
    <property type="project" value="UniProtKB-KW"/>
</dbReference>
<dbReference type="PROSITE" id="PS50932">
    <property type="entry name" value="HTH_LACI_2"/>
    <property type="match status" value="1"/>
</dbReference>
<dbReference type="CDD" id="cd01392">
    <property type="entry name" value="HTH_LacI"/>
    <property type="match status" value="1"/>
</dbReference>
<dbReference type="InterPro" id="IPR028082">
    <property type="entry name" value="Peripla_BP_I"/>
</dbReference>
<dbReference type="CDD" id="cd06267">
    <property type="entry name" value="PBP1_LacI_sugar_binding-like"/>
    <property type="match status" value="1"/>
</dbReference>
<dbReference type="Pfam" id="PF13377">
    <property type="entry name" value="Peripla_BP_3"/>
    <property type="match status" value="1"/>
</dbReference>
<dbReference type="EMBL" id="JBHUHQ010000002">
    <property type="protein sequence ID" value="MFD2043026.1"/>
    <property type="molecule type" value="Genomic_DNA"/>
</dbReference>
<dbReference type="InterPro" id="IPR010982">
    <property type="entry name" value="Lambda_DNA-bd_dom_sf"/>
</dbReference>
<dbReference type="Pfam" id="PF00356">
    <property type="entry name" value="LacI"/>
    <property type="match status" value="1"/>
</dbReference>
<feature type="region of interest" description="Disordered" evidence="4">
    <location>
        <begin position="1"/>
        <end position="26"/>
    </location>
</feature>
<evidence type="ECO:0000256" key="2">
    <source>
        <dbReference type="ARBA" id="ARBA00023125"/>
    </source>
</evidence>
<evidence type="ECO:0000259" key="5">
    <source>
        <dbReference type="PROSITE" id="PS50932"/>
    </source>
</evidence>
<dbReference type="RefSeq" id="WP_377554819.1">
    <property type="nucleotide sequence ID" value="NZ_JBHUHQ010000002.1"/>
</dbReference>
<name>A0ABW4VV95_9BACI</name>
<evidence type="ECO:0000256" key="3">
    <source>
        <dbReference type="ARBA" id="ARBA00023163"/>
    </source>
</evidence>
<dbReference type="Gene3D" id="3.40.50.2300">
    <property type="match status" value="2"/>
</dbReference>
<dbReference type="Proteomes" id="UP001597383">
    <property type="component" value="Unassembled WGS sequence"/>
</dbReference>
<dbReference type="PRINTS" id="PR00036">
    <property type="entry name" value="HTHLACI"/>
</dbReference>
<evidence type="ECO:0000313" key="7">
    <source>
        <dbReference type="Proteomes" id="UP001597383"/>
    </source>
</evidence>